<dbReference type="Gene3D" id="3.30.50.10">
    <property type="entry name" value="Erythroid Transcription Factor GATA-1, subunit A"/>
    <property type="match status" value="1"/>
</dbReference>
<keyword evidence="3" id="KW-0862">Zinc</keyword>
<keyword evidence="6" id="KW-0804">Transcription</keyword>
<evidence type="ECO:0000256" key="2">
    <source>
        <dbReference type="ARBA" id="ARBA00022771"/>
    </source>
</evidence>
<dbReference type="GO" id="GO:0043565">
    <property type="term" value="F:sequence-specific DNA binding"/>
    <property type="evidence" value="ECO:0007669"/>
    <property type="project" value="InterPro"/>
</dbReference>
<dbReference type="PROSITE" id="PS50114">
    <property type="entry name" value="GATA_ZN_FINGER_2"/>
    <property type="match status" value="1"/>
</dbReference>
<dbReference type="Pfam" id="PF00320">
    <property type="entry name" value="GATA"/>
    <property type="match status" value="1"/>
</dbReference>
<dbReference type="Proteomes" id="UP000317650">
    <property type="component" value="Chromosome 7"/>
</dbReference>
<dbReference type="PANTHER" id="PTHR46813:SF16">
    <property type="entry name" value="GATA TRANSCRIPTION FACTOR 18"/>
    <property type="match status" value="1"/>
</dbReference>
<proteinExistence type="inferred from homology"/>
<keyword evidence="2 8" id="KW-0863">Zinc-finger</keyword>
<comment type="caution">
    <text evidence="10">The sequence shown here is derived from an EMBL/GenBank/DDBJ whole genome shotgun (WGS) entry which is preliminary data.</text>
</comment>
<gene>
    <name evidence="10" type="ORF">C4D60_Mb07t01980</name>
</gene>
<accession>A0A4S8JCH8</accession>
<dbReference type="SMART" id="SM00401">
    <property type="entry name" value="ZnF_GATA"/>
    <property type="match status" value="1"/>
</dbReference>
<dbReference type="PANTHER" id="PTHR46813">
    <property type="entry name" value="GATA TRANSCRIPTION FACTOR 18"/>
    <property type="match status" value="1"/>
</dbReference>
<dbReference type="InterPro" id="IPR013088">
    <property type="entry name" value="Znf_NHR/GATA"/>
</dbReference>
<keyword evidence="1" id="KW-0479">Metal-binding</keyword>
<feature type="domain" description="GATA-type" evidence="9">
    <location>
        <begin position="132"/>
        <end position="165"/>
    </location>
</feature>
<keyword evidence="11" id="KW-1185">Reference proteome</keyword>
<dbReference type="CDD" id="cd00202">
    <property type="entry name" value="ZnF_GATA"/>
    <property type="match status" value="1"/>
</dbReference>
<comment type="similarity">
    <text evidence="7">Belongs to the type IV zinc-finger family. Class B subfamily.</text>
</comment>
<dbReference type="STRING" id="52838.A0A4S8JCH8"/>
<evidence type="ECO:0000313" key="11">
    <source>
        <dbReference type="Proteomes" id="UP000317650"/>
    </source>
</evidence>
<dbReference type="SUPFAM" id="SSF57716">
    <property type="entry name" value="Glucocorticoid receptor-like (DNA-binding domain)"/>
    <property type="match status" value="1"/>
</dbReference>
<evidence type="ECO:0000256" key="7">
    <source>
        <dbReference type="ARBA" id="ARBA00024019"/>
    </source>
</evidence>
<protein>
    <recommendedName>
        <fullName evidence="9">GATA-type domain-containing protein</fullName>
    </recommendedName>
</protein>
<dbReference type="AlphaFoldDB" id="A0A4S8JCH8"/>
<dbReference type="GO" id="GO:0006355">
    <property type="term" value="P:regulation of DNA-templated transcription"/>
    <property type="evidence" value="ECO:0007669"/>
    <property type="project" value="InterPro"/>
</dbReference>
<keyword evidence="5" id="KW-0238">DNA-binding</keyword>
<evidence type="ECO:0000256" key="1">
    <source>
        <dbReference type="ARBA" id="ARBA00022723"/>
    </source>
</evidence>
<keyword evidence="4" id="KW-0805">Transcription regulation</keyword>
<dbReference type="EMBL" id="PYDT01000005">
    <property type="protein sequence ID" value="THU59421.1"/>
    <property type="molecule type" value="Genomic_DNA"/>
</dbReference>
<dbReference type="GO" id="GO:0008270">
    <property type="term" value="F:zinc ion binding"/>
    <property type="evidence" value="ECO:0007669"/>
    <property type="project" value="UniProtKB-KW"/>
</dbReference>
<evidence type="ECO:0000313" key="10">
    <source>
        <dbReference type="EMBL" id="THU59421.1"/>
    </source>
</evidence>
<evidence type="ECO:0000259" key="9">
    <source>
        <dbReference type="PROSITE" id="PS50114"/>
    </source>
</evidence>
<dbReference type="InterPro" id="IPR000679">
    <property type="entry name" value="Znf_GATA"/>
</dbReference>
<organism evidence="10 11">
    <name type="scientific">Musa balbisiana</name>
    <name type="common">Banana</name>
    <dbReference type="NCBI Taxonomy" id="52838"/>
    <lineage>
        <taxon>Eukaryota</taxon>
        <taxon>Viridiplantae</taxon>
        <taxon>Streptophyta</taxon>
        <taxon>Embryophyta</taxon>
        <taxon>Tracheophyta</taxon>
        <taxon>Spermatophyta</taxon>
        <taxon>Magnoliopsida</taxon>
        <taxon>Liliopsida</taxon>
        <taxon>Zingiberales</taxon>
        <taxon>Musaceae</taxon>
        <taxon>Musa</taxon>
    </lineage>
</organism>
<evidence type="ECO:0000256" key="6">
    <source>
        <dbReference type="ARBA" id="ARBA00023163"/>
    </source>
</evidence>
<evidence type="ECO:0000256" key="5">
    <source>
        <dbReference type="ARBA" id="ARBA00023125"/>
    </source>
</evidence>
<reference evidence="10 11" key="1">
    <citation type="journal article" date="2019" name="Nat. Plants">
        <title>Genome sequencing of Musa balbisiana reveals subgenome evolution and function divergence in polyploid bananas.</title>
        <authorList>
            <person name="Yao X."/>
        </authorList>
    </citation>
    <scope>NUCLEOTIDE SEQUENCE [LARGE SCALE GENOMIC DNA]</scope>
    <source>
        <strain evidence="11">cv. DH-PKW</strain>
        <tissue evidence="10">Leaves</tissue>
    </source>
</reference>
<sequence length="258" mass="27364">MLHQCGHQCSAYPCSCGFVYSGCGGGGGGASFSFLFPIAGKHSVDEDFDATHSTSSSPSLVDCTLSLGTPSTRQTESKPSASFNQIQRTSCMSSFRWDIISPSKKNSSMGSTASSGGDANGSSLGGDPLLLARRCANCDTTSTPLWRNGPRGPKSLCNACGIRYKKEERRAAASSVPPSSSPSVTAAAGDQGIGYGYHRQQQSPWSCYASSTMKTNSSIAMYDEIADHGEAPYLSWQFNVAPSPQFPVRDRPSLFQYN</sequence>
<evidence type="ECO:0000256" key="3">
    <source>
        <dbReference type="ARBA" id="ARBA00022833"/>
    </source>
</evidence>
<name>A0A4S8JCH8_MUSBA</name>
<dbReference type="PROSITE" id="PS00344">
    <property type="entry name" value="GATA_ZN_FINGER_1"/>
    <property type="match status" value="1"/>
</dbReference>
<evidence type="ECO:0000256" key="8">
    <source>
        <dbReference type="PROSITE-ProRule" id="PRU00094"/>
    </source>
</evidence>
<evidence type="ECO:0000256" key="4">
    <source>
        <dbReference type="ARBA" id="ARBA00023015"/>
    </source>
</evidence>